<dbReference type="HOGENOM" id="CLU_749912_0_0_11"/>
<feature type="region of interest" description="Disordered" evidence="1">
    <location>
        <begin position="32"/>
        <end position="105"/>
    </location>
</feature>
<evidence type="ECO:0000313" key="5">
    <source>
        <dbReference type="Proteomes" id="UP000001918"/>
    </source>
</evidence>
<evidence type="ECO:0000256" key="1">
    <source>
        <dbReference type="SAM" id="MobiDB-lite"/>
    </source>
</evidence>
<gene>
    <name evidence="4" type="ordered locus">Tcur_1264</name>
</gene>
<protein>
    <recommendedName>
        <fullName evidence="6">DUF11 domain-containing protein</fullName>
    </recommendedName>
</protein>
<keyword evidence="3" id="KW-0732">Signal</keyword>
<feature type="chain" id="PRO_5038826610" description="DUF11 domain-containing protein" evidence="3">
    <location>
        <begin position="30"/>
        <end position="369"/>
    </location>
</feature>
<keyword evidence="2" id="KW-0472">Membrane</keyword>
<proteinExistence type="predicted"/>
<evidence type="ECO:0008006" key="6">
    <source>
        <dbReference type="Google" id="ProtNLM"/>
    </source>
</evidence>
<accession>D1A9F1</accession>
<dbReference type="Proteomes" id="UP000001918">
    <property type="component" value="Chromosome"/>
</dbReference>
<feature type="compositionally biased region" description="Pro residues" evidence="1">
    <location>
        <begin position="243"/>
        <end position="267"/>
    </location>
</feature>
<feature type="compositionally biased region" description="Low complexity" evidence="1">
    <location>
        <begin position="347"/>
        <end position="358"/>
    </location>
</feature>
<organism evidence="4 5">
    <name type="scientific">Thermomonospora curvata (strain ATCC 19995 / DSM 43183 / JCM 3096 / KCTC 9072 / NBRC 15933 / NCIMB 10081 / Henssen B9)</name>
    <dbReference type="NCBI Taxonomy" id="471852"/>
    <lineage>
        <taxon>Bacteria</taxon>
        <taxon>Bacillati</taxon>
        <taxon>Actinomycetota</taxon>
        <taxon>Actinomycetes</taxon>
        <taxon>Streptosporangiales</taxon>
        <taxon>Thermomonosporaceae</taxon>
        <taxon>Thermomonospora</taxon>
    </lineage>
</organism>
<feature type="compositionally biased region" description="Basic residues" evidence="1">
    <location>
        <begin position="336"/>
        <end position="346"/>
    </location>
</feature>
<feature type="compositionally biased region" description="Pro residues" evidence="1">
    <location>
        <begin position="46"/>
        <end position="58"/>
    </location>
</feature>
<dbReference type="KEGG" id="tcu:Tcur_1264"/>
<keyword evidence="2" id="KW-0812">Transmembrane</keyword>
<dbReference type="EMBL" id="CP001738">
    <property type="protein sequence ID" value="ACY96847.1"/>
    <property type="molecule type" value="Genomic_DNA"/>
</dbReference>
<feature type="compositionally biased region" description="Pro residues" evidence="1">
    <location>
        <begin position="66"/>
        <end position="97"/>
    </location>
</feature>
<dbReference type="STRING" id="471852.Tcur_1264"/>
<feature type="signal peptide" evidence="3">
    <location>
        <begin position="1"/>
        <end position="29"/>
    </location>
</feature>
<feature type="region of interest" description="Disordered" evidence="1">
    <location>
        <begin position="198"/>
        <end position="284"/>
    </location>
</feature>
<evidence type="ECO:0000256" key="2">
    <source>
        <dbReference type="SAM" id="Phobius"/>
    </source>
</evidence>
<dbReference type="AlphaFoldDB" id="D1A9F1"/>
<feature type="transmembrane region" description="Helical" evidence="2">
    <location>
        <begin position="299"/>
        <end position="319"/>
    </location>
</feature>
<evidence type="ECO:0000313" key="4">
    <source>
        <dbReference type="EMBL" id="ACY96847.1"/>
    </source>
</evidence>
<dbReference type="OrthoDB" id="3468585at2"/>
<feature type="compositionally biased region" description="Basic residues" evidence="1">
    <location>
        <begin position="359"/>
        <end position="369"/>
    </location>
</feature>
<feature type="region of interest" description="Disordered" evidence="1">
    <location>
        <begin position="336"/>
        <end position="369"/>
    </location>
</feature>
<keyword evidence="5" id="KW-1185">Reference proteome</keyword>
<feature type="compositionally biased region" description="Gly residues" evidence="1">
    <location>
        <begin position="226"/>
        <end position="236"/>
    </location>
</feature>
<reference evidence="4 5" key="1">
    <citation type="journal article" date="2011" name="Stand. Genomic Sci.">
        <title>Complete genome sequence of Thermomonospora curvata type strain (B9).</title>
        <authorList>
            <person name="Chertkov O."/>
            <person name="Sikorski J."/>
            <person name="Nolan M."/>
            <person name="Lapidus A."/>
            <person name="Lucas S."/>
            <person name="Del Rio T.G."/>
            <person name="Tice H."/>
            <person name="Cheng J.F."/>
            <person name="Goodwin L."/>
            <person name="Pitluck S."/>
            <person name="Liolios K."/>
            <person name="Ivanova N."/>
            <person name="Mavromatis K."/>
            <person name="Mikhailova N."/>
            <person name="Ovchinnikova G."/>
            <person name="Pati A."/>
            <person name="Chen A."/>
            <person name="Palaniappan K."/>
            <person name="Djao O.D."/>
            <person name="Land M."/>
            <person name="Hauser L."/>
            <person name="Chang Y.J."/>
            <person name="Jeffries C.D."/>
            <person name="Brettin T."/>
            <person name="Han C."/>
            <person name="Detter J.C."/>
            <person name="Rohde M."/>
            <person name="Goker M."/>
            <person name="Woyke T."/>
            <person name="Bristow J."/>
            <person name="Eisen J.A."/>
            <person name="Markowitz V."/>
            <person name="Hugenholtz P."/>
            <person name="Klenk H.P."/>
            <person name="Kyrpides N.C."/>
        </authorList>
    </citation>
    <scope>NUCLEOTIDE SEQUENCE [LARGE SCALE GENOMIC DNA]</scope>
    <source>
        <strain evidence="5">ATCC 19995 / DSM 43183 / JCM 3096 / KCTC 9072 / NBRC 15933 / NCIMB 10081 / Henssen B9</strain>
    </source>
</reference>
<keyword evidence="2" id="KW-1133">Transmembrane helix</keyword>
<evidence type="ECO:0000256" key="3">
    <source>
        <dbReference type="SAM" id="SignalP"/>
    </source>
</evidence>
<sequence length="369" mass="37461">MVRSVCGPICAGLGTAAVLTMGAAVPLWADASASPTPTGNATPTASPKPPATPSPTPSPSESATPTAPPKPSATPSPTPSAPQSPAPEEPGETPSPSPTSSAPELVPMGVRIDLPAGGVFAGEKVTVTVRVTAEKNVTEALLALTASGRPAPALSRCAEEACELGGVGKRGKRVEVELTVPEKIKGTRVRLTAEVTAKGGEGASAAKVITVRRKPAPTPSPSESKGGSGGQSGSSDGGTAYTPPTPSGDFTPPPRVELPQVSPPRPELAPGFSPAPIVPPTALRGNDLQERRNGALERLAGAQAAWLSALGVAFSLLLIRLRLGGRRAVAAGAVRRGAHRRPRRPGALRPAAFKSASARSRRWTRRPPR</sequence>
<name>D1A9F1_THECD</name>
<dbReference type="RefSeq" id="WP_012851631.1">
    <property type="nucleotide sequence ID" value="NC_013510.1"/>
</dbReference>